<feature type="transmembrane region" description="Helical" evidence="10">
    <location>
        <begin position="82"/>
        <end position="104"/>
    </location>
</feature>
<keyword evidence="6" id="KW-0560">Oxidoreductase</keyword>
<dbReference type="EMBL" id="LAZR01000057">
    <property type="protein sequence ID" value="KKN97510.1"/>
    <property type="molecule type" value="Genomic_DNA"/>
</dbReference>
<dbReference type="AlphaFoldDB" id="A0A0F9UWW5"/>
<keyword evidence="8" id="KW-1015">Disulfide bond</keyword>
<keyword evidence="7 10" id="KW-0472">Membrane</keyword>
<evidence type="ECO:0000313" key="13">
    <source>
        <dbReference type="EMBL" id="KKN97510.1"/>
    </source>
</evidence>
<feature type="domain" description="SPW repeat-containing integral membrane" evidence="11">
    <location>
        <begin position="85"/>
        <end position="150"/>
    </location>
</feature>
<evidence type="ECO:0000256" key="7">
    <source>
        <dbReference type="ARBA" id="ARBA00023136"/>
    </source>
</evidence>
<keyword evidence="3 10" id="KW-0812">Transmembrane</keyword>
<keyword evidence="4" id="KW-0874">Quinone</keyword>
<feature type="domain" description="Vitamin K epoxide reductase" evidence="12">
    <location>
        <begin position="186"/>
        <end position="315"/>
    </location>
</feature>
<evidence type="ECO:0000256" key="10">
    <source>
        <dbReference type="SAM" id="Phobius"/>
    </source>
</evidence>
<feature type="transmembrane region" description="Helical" evidence="10">
    <location>
        <begin position="407"/>
        <end position="424"/>
    </location>
</feature>
<comment type="subcellular location">
    <subcellularLocation>
        <location evidence="1">Membrane</location>
        <topology evidence="1">Multi-pass membrane protein</topology>
    </subcellularLocation>
</comment>
<feature type="transmembrane region" description="Helical" evidence="10">
    <location>
        <begin position="136"/>
        <end position="157"/>
    </location>
</feature>
<feature type="transmembrane region" description="Helical" evidence="10">
    <location>
        <begin position="294"/>
        <end position="316"/>
    </location>
</feature>
<evidence type="ECO:0000256" key="8">
    <source>
        <dbReference type="ARBA" id="ARBA00023157"/>
    </source>
</evidence>
<dbReference type="GO" id="GO:0016020">
    <property type="term" value="C:membrane"/>
    <property type="evidence" value="ECO:0007669"/>
    <property type="project" value="UniProtKB-SubCell"/>
</dbReference>
<feature type="transmembrane region" description="Helical" evidence="10">
    <location>
        <begin position="267"/>
        <end position="288"/>
    </location>
</feature>
<dbReference type="InterPro" id="IPR012932">
    <property type="entry name" value="VKOR"/>
</dbReference>
<evidence type="ECO:0000256" key="6">
    <source>
        <dbReference type="ARBA" id="ARBA00023002"/>
    </source>
</evidence>
<dbReference type="Gene3D" id="1.20.1440.130">
    <property type="entry name" value="VKOR domain"/>
    <property type="match status" value="1"/>
</dbReference>
<dbReference type="Pfam" id="PF07884">
    <property type="entry name" value="VKOR"/>
    <property type="match status" value="1"/>
</dbReference>
<feature type="transmembrane region" description="Helical" evidence="10">
    <location>
        <begin position="234"/>
        <end position="255"/>
    </location>
</feature>
<evidence type="ECO:0000259" key="11">
    <source>
        <dbReference type="Pfam" id="PF03779"/>
    </source>
</evidence>
<evidence type="ECO:0000256" key="1">
    <source>
        <dbReference type="ARBA" id="ARBA00004141"/>
    </source>
</evidence>
<dbReference type="GO" id="GO:0048038">
    <property type="term" value="F:quinone binding"/>
    <property type="evidence" value="ECO:0007669"/>
    <property type="project" value="UniProtKB-KW"/>
</dbReference>
<evidence type="ECO:0000259" key="12">
    <source>
        <dbReference type="Pfam" id="PF07884"/>
    </source>
</evidence>
<feature type="domain" description="SPW repeat-containing integral membrane" evidence="11">
    <location>
        <begin position="378"/>
        <end position="468"/>
    </location>
</feature>
<evidence type="ECO:0000256" key="4">
    <source>
        <dbReference type="ARBA" id="ARBA00022719"/>
    </source>
</evidence>
<evidence type="ECO:0000256" key="5">
    <source>
        <dbReference type="ARBA" id="ARBA00022989"/>
    </source>
</evidence>
<feature type="transmembrane region" description="Helical" evidence="10">
    <location>
        <begin position="32"/>
        <end position="54"/>
    </location>
</feature>
<comment type="caution">
    <text evidence="13">The sequence shown here is derived from an EMBL/GenBank/DDBJ whole genome shotgun (WGS) entry which is preliminary data.</text>
</comment>
<feature type="transmembrane region" description="Helical" evidence="10">
    <location>
        <begin position="436"/>
        <end position="464"/>
    </location>
</feature>
<dbReference type="Pfam" id="PF03779">
    <property type="entry name" value="SPW"/>
    <property type="match status" value="2"/>
</dbReference>
<keyword evidence="5 10" id="KW-1133">Transmembrane helix</keyword>
<organism evidence="13">
    <name type="scientific">marine sediment metagenome</name>
    <dbReference type="NCBI Taxonomy" id="412755"/>
    <lineage>
        <taxon>unclassified sequences</taxon>
        <taxon>metagenomes</taxon>
        <taxon>ecological metagenomes</taxon>
    </lineage>
</organism>
<gene>
    <name evidence="13" type="ORF">LCGC14_0156290</name>
</gene>
<protein>
    <submittedName>
        <fullName evidence="13">Uncharacterized protein</fullName>
    </submittedName>
</protein>
<dbReference type="GO" id="GO:0016491">
    <property type="term" value="F:oxidoreductase activity"/>
    <property type="evidence" value="ECO:0007669"/>
    <property type="project" value="UniProtKB-KW"/>
</dbReference>
<dbReference type="InterPro" id="IPR038354">
    <property type="entry name" value="VKOR_sf"/>
</dbReference>
<feature type="transmembrane region" description="Helical" evidence="10">
    <location>
        <begin position="374"/>
        <end position="395"/>
    </location>
</feature>
<name>A0A0F9UWW5_9ZZZZ</name>
<proteinExistence type="inferred from homology"/>
<sequence length="485" mass="53571">MEHQGEYMRKAGMDTDMGMDDHMQMMERRRTATLWCHFANMLLGCWLISSPFIFGYTNLSVSDLDLARLAAERDLPEVSFRALLMVWNDVIAGALIVLFAVLSLKRISWSQWANSAMGLWLMFAPLVFWTPSPASYGNALLIGGLVITFSVLVPMMPGMSMAGMMQKASVPPGWDYNPSTWLQRLPIAILAVLGIVLARYLAAYQLGHTDSAWDPFFDAPNGTETIITSEMSRAWPVSDAGIGVMAYMVELLMAVMGDARRWRTMPWMVAAFGVVVVPLGAVSIFFIIAQPIFIGTWCTLCLLQALAMLIMMPYALDELVAMGQFLKNANRRGKPFWRTFFTGDAMEGSRQDDTPEFEGALSGMALKGLRGVNLPWTLVAITLLGLWLMCTRLIFDTTGSMANSDHLMGSLLITVSVLAMAEVARPLRMLNIPIGLWLLVAPWLLSGGAITADVASMIVGLLVIGLSLPRGPIRHRYAGWNQLLR</sequence>
<evidence type="ECO:0000256" key="2">
    <source>
        <dbReference type="ARBA" id="ARBA00006214"/>
    </source>
</evidence>
<feature type="transmembrane region" description="Helical" evidence="10">
    <location>
        <begin position="187"/>
        <end position="207"/>
    </location>
</feature>
<dbReference type="CDD" id="cd12919">
    <property type="entry name" value="VKOR_2"/>
    <property type="match status" value="1"/>
</dbReference>
<dbReference type="InterPro" id="IPR005530">
    <property type="entry name" value="SPW"/>
</dbReference>
<evidence type="ECO:0000256" key="3">
    <source>
        <dbReference type="ARBA" id="ARBA00022692"/>
    </source>
</evidence>
<comment type="similarity">
    <text evidence="2">Belongs to the VKOR family.</text>
</comment>
<evidence type="ECO:0000256" key="9">
    <source>
        <dbReference type="ARBA" id="ARBA00023284"/>
    </source>
</evidence>
<keyword evidence="9" id="KW-0676">Redox-active center</keyword>
<reference evidence="13" key="1">
    <citation type="journal article" date="2015" name="Nature">
        <title>Complex archaea that bridge the gap between prokaryotes and eukaryotes.</title>
        <authorList>
            <person name="Spang A."/>
            <person name="Saw J.H."/>
            <person name="Jorgensen S.L."/>
            <person name="Zaremba-Niedzwiedzka K."/>
            <person name="Martijn J."/>
            <person name="Lind A.E."/>
            <person name="van Eijk R."/>
            <person name="Schleper C."/>
            <person name="Guy L."/>
            <person name="Ettema T.J."/>
        </authorList>
    </citation>
    <scope>NUCLEOTIDE SEQUENCE</scope>
</reference>
<accession>A0A0F9UWW5</accession>